<dbReference type="EMBL" id="JAAAIP010000754">
    <property type="protein sequence ID" value="KAG0313011.1"/>
    <property type="molecule type" value="Genomic_DNA"/>
</dbReference>
<feature type="compositionally biased region" description="Basic and acidic residues" evidence="11">
    <location>
        <begin position="1092"/>
        <end position="1110"/>
    </location>
</feature>
<proteinExistence type="inferred from homology"/>
<evidence type="ECO:0000256" key="1">
    <source>
        <dbReference type="ARBA" id="ARBA00001936"/>
    </source>
</evidence>
<feature type="compositionally biased region" description="Acidic residues" evidence="11">
    <location>
        <begin position="276"/>
        <end position="293"/>
    </location>
</feature>
<feature type="compositionally biased region" description="Polar residues" evidence="11">
    <location>
        <begin position="527"/>
        <end position="552"/>
    </location>
</feature>
<evidence type="ECO:0000259" key="13">
    <source>
        <dbReference type="Pfam" id="PF22600"/>
    </source>
</evidence>
<feature type="domain" description="Poly(A) RNA polymerase mitochondrial-like central palm" evidence="13">
    <location>
        <begin position="1202"/>
        <end position="1335"/>
    </location>
</feature>
<feature type="region of interest" description="Disordered" evidence="11">
    <location>
        <begin position="1546"/>
        <end position="1574"/>
    </location>
</feature>
<name>A0A9P6R823_9FUNG</name>
<feature type="compositionally biased region" description="Basic and acidic residues" evidence="11">
    <location>
        <begin position="502"/>
        <end position="517"/>
    </location>
</feature>
<comment type="subcellular location">
    <subcellularLocation>
        <location evidence="3">Cytoplasm</location>
    </subcellularLocation>
</comment>
<comment type="cofactor">
    <cofactor evidence="1">
        <name>Mn(2+)</name>
        <dbReference type="ChEBI" id="CHEBI:29035"/>
    </cofactor>
</comment>
<dbReference type="GO" id="GO:0046872">
    <property type="term" value="F:metal ion binding"/>
    <property type="evidence" value="ECO:0007669"/>
    <property type="project" value="UniProtKB-KW"/>
</dbReference>
<organism evidence="14 15">
    <name type="scientific">Dissophora globulifera</name>
    <dbReference type="NCBI Taxonomy" id="979702"/>
    <lineage>
        <taxon>Eukaryota</taxon>
        <taxon>Fungi</taxon>
        <taxon>Fungi incertae sedis</taxon>
        <taxon>Mucoromycota</taxon>
        <taxon>Mortierellomycotina</taxon>
        <taxon>Mortierellomycetes</taxon>
        <taxon>Mortierellales</taxon>
        <taxon>Mortierellaceae</taxon>
        <taxon>Dissophora</taxon>
    </lineage>
</organism>
<sequence length="1648" mass="185180">MEERFYQSTMSDYIHDDMDDHIIASMHLARNDHHFAEFLFEIFLFEIAGSIPAGKPSTIVRFEQLQLATHVARSFMTSYGPDPGASSQDLPLLYDMFIATAPYAPSPQDVYMYLKDEWRVSRLFTKEIGIDRSFSETNSKTASGSRTMPLSFTLPRLNTADHTHFLQLYAKIRPEFQDRYATIVHACRQYVWHHQGSGGESVMHHGLWAVEKYTSKFNADIKRKWNVGSNGSAVDSTIGDDSTATAKSKSAAKKAKKKAKKKVTSTVTSASSVAQEEAEEEEENGGDESDDGEGGSQDSRAERESVINTSQRTEGSSLTFSATTAVETKPTAATASTGAPTALSGKSTPAAKPVPSSSSSSASPARPLSAPPPPLSPHSDDPDRFDEELLAANQALLDLIKMMKEKGPSEVRQLALEWRTRHTIVMRSAMNGFNASELERRGRVEQARQRAIVAHKDRERKESAMQVTLKRLCHQGFEFNQAQTRIQKTLEKAMRVAKAKARKEAKNRVKEETVDPKLKKRDKKNTEGGSTATARASTINGSSGASASTSKIPSAAASGNKTNGKTKKHKSSSKTKKYDREELEFFLDEYVRALFPGHGTPDPSLILFMAAARFRTKLNLYPLLKNSSEPMLTTLTKYLLALVKDESISPYMSVELLKLMRATKTTEQRRARQPLGGDIKTHLMVCSLAEQHLAEQMDETGEQFDDILEDFEFDGDMSGTGFMMGGCYVANDVDHDDNDDLGDDFDGTDSDLPDFESETDSDLPDFESATDEDRVKGSGVLTLGEDSSEFEMATEDEDHISKEDQARLAKREESRLAKEKADRLAKQEADRLAKVRLNRLAKQEVDRLAKEKADHLAKLEAERLAKERAHRLAKQETDRLAKQEADRLAKEKVDRLAKQEADRLAKERAHRLAKQEADILTKQEADRLAKQEANRLAKLKADQLAKEKTDRLAKHIAKQEADRLAEQEADRIIKLEVDRLAKPEADRIAKLEADIFDEQNDDREDDAIRIARLKTLAESAVNADPNVAVADYEDALARGRQLLSLALEQHASTKAAVKVRAGYRARDALKRFLEEQMLPSSKDDMNNDNADSDEKERQKDQALLKKSQSDVEGARESVEFLELIVEAQKTRADGLLRAKEEEKTRVDGLRRAKEEEERKRMESTGEPVRQPQDGALFFDWRGIGFRLALWRPPMPRFKKMQTTIDMWYTTLLPTQESMHVRDEFILRLQHIFDNEFPHQELQLRPFGSYITGLGNDFSDIDICIYSDTFQPYAQHSDVTHLANLMRSKGMVEVVAITDAKVPIIKFIDPVSGIACDMNVQHPLGIYNSALIKAYLEIDQRLGKFIYILKAFARAHGILDASSGFLCSYAYILMAIVFFQEQEKPILPRLQFKGERPLGKNKNKKPTFKMCMADGSVPLVIANQDGKIFDCTFDNRISDYKTYGQGNKKTVAQLLFEFFEFYSRRFDYRVMEVSTSVGKVQERYALGKEKQQQQLMETMSGSDAAIEYMKSKIGMRNPYVYDSKRDIWISFAERAYLKDLDANGGYPSGAVPMPGPSNPSSPSLSSASSSSTSTMNMNAAGAAQERGGYYDRFRNDAFLRVMDPFILDRNVAGTCRGERLAKVWKCFDHAYKRIAMGQLEKILDPMPQD</sequence>
<dbReference type="GO" id="GO:0005737">
    <property type="term" value="C:cytoplasm"/>
    <property type="evidence" value="ECO:0007669"/>
    <property type="project" value="UniProtKB-SubCell"/>
</dbReference>
<feature type="compositionally biased region" description="Basic and acidic residues" evidence="11">
    <location>
        <begin position="1141"/>
        <end position="1163"/>
    </location>
</feature>
<evidence type="ECO:0000313" key="15">
    <source>
        <dbReference type="Proteomes" id="UP000738325"/>
    </source>
</evidence>
<feature type="compositionally biased region" description="Acidic residues" evidence="11">
    <location>
        <begin position="786"/>
        <end position="798"/>
    </location>
</feature>
<dbReference type="Pfam" id="PF03828">
    <property type="entry name" value="PAP_assoc"/>
    <property type="match status" value="1"/>
</dbReference>
<dbReference type="EC" id="2.7.7.19" evidence="5"/>
<evidence type="ECO:0000256" key="6">
    <source>
        <dbReference type="ARBA" id="ARBA00022490"/>
    </source>
</evidence>
<feature type="compositionally biased region" description="Acidic residues" evidence="11">
    <location>
        <begin position="738"/>
        <end position="770"/>
    </location>
</feature>
<dbReference type="CDD" id="cd05402">
    <property type="entry name" value="NT_PAP_TUTase"/>
    <property type="match status" value="1"/>
</dbReference>
<comment type="caution">
    <text evidence="14">The sequence shown here is derived from an EMBL/GenBank/DDBJ whole genome shotgun (WGS) entry which is preliminary data.</text>
</comment>
<dbReference type="Gene3D" id="1.10.1410.10">
    <property type="match status" value="1"/>
</dbReference>
<evidence type="ECO:0000256" key="10">
    <source>
        <dbReference type="SAM" id="Coils"/>
    </source>
</evidence>
<dbReference type="PANTHER" id="PTHR12271">
    <property type="entry name" value="POLY A POLYMERASE CID PAP -RELATED"/>
    <property type="match status" value="1"/>
</dbReference>
<dbReference type="InterPro" id="IPR054708">
    <property type="entry name" value="MTPAP-like_central"/>
</dbReference>
<evidence type="ECO:0000256" key="8">
    <source>
        <dbReference type="ARBA" id="ARBA00022723"/>
    </source>
</evidence>
<evidence type="ECO:0000259" key="12">
    <source>
        <dbReference type="Pfam" id="PF03828"/>
    </source>
</evidence>
<dbReference type="GO" id="GO:1990817">
    <property type="term" value="F:poly(A) RNA polymerase activity"/>
    <property type="evidence" value="ECO:0007669"/>
    <property type="project" value="UniProtKB-EC"/>
</dbReference>
<dbReference type="PANTHER" id="PTHR12271:SF40">
    <property type="entry name" value="POLY(A) RNA POLYMERASE GLD2"/>
    <property type="match status" value="1"/>
</dbReference>
<dbReference type="SUPFAM" id="SSF81631">
    <property type="entry name" value="PAP/OAS1 substrate-binding domain"/>
    <property type="match status" value="1"/>
</dbReference>
<evidence type="ECO:0000256" key="3">
    <source>
        <dbReference type="ARBA" id="ARBA00004496"/>
    </source>
</evidence>
<evidence type="ECO:0000256" key="5">
    <source>
        <dbReference type="ARBA" id="ARBA00012388"/>
    </source>
</evidence>
<keyword evidence="7" id="KW-0808">Transferase</keyword>
<keyword evidence="6" id="KW-0963">Cytoplasm</keyword>
<keyword evidence="10" id="KW-0175">Coiled coil</keyword>
<dbReference type="Gene3D" id="3.30.460.10">
    <property type="entry name" value="Beta Polymerase, domain 2"/>
    <property type="match status" value="1"/>
</dbReference>
<dbReference type="GO" id="GO:0031123">
    <property type="term" value="P:RNA 3'-end processing"/>
    <property type="evidence" value="ECO:0007669"/>
    <property type="project" value="TreeGrafter"/>
</dbReference>
<feature type="region of interest" description="Disordered" evidence="11">
    <location>
        <begin position="497"/>
        <end position="575"/>
    </location>
</feature>
<feature type="compositionally biased region" description="Polar residues" evidence="11">
    <location>
        <begin position="306"/>
        <end position="326"/>
    </location>
</feature>
<comment type="cofactor">
    <cofactor evidence="2">
        <name>Mg(2+)</name>
        <dbReference type="ChEBI" id="CHEBI:18420"/>
    </cofactor>
</comment>
<feature type="coiled-coil region" evidence="10">
    <location>
        <begin position="838"/>
        <end position="942"/>
    </location>
</feature>
<dbReference type="Proteomes" id="UP000738325">
    <property type="component" value="Unassembled WGS sequence"/>
</dbReference>
<evidence type="ECO:0000256" key="11">
    <source>
        <dbReference type="SAM" id="MobiDB-lite"/>
    </source>
</evidence>
<reference evidence="14" key="1">
    <citation type="journal article" date="2020" name="Fungal Divers.">
        <title>Resolving the Mortierellaceae phylogeny through synthesis of multi-gene phylogenetics and phylogenomics.</title>
        <authorList>
            <person name="Vandepol N."/>
            <person name="Liber J."/>
            <person name="Desiro A."/>
            <person name="Na H."/>
            <person name="Kennedy M."/>
            <person name="Barry K."/>
            <person name="Grigoriev I.V."/>
            <person name="Miller A.N."/>
            <person name="O'Donnell K."/>
            <person name="Stajich J.E."/>
            <person name="Bonito G."/>
        </authorList>
    </citation>
    <scope>NUCLEOTIDE SEQUENCE</scope>
    <source>
        <strain evidence="14">REB-010B</strain>
    </source>
</reference>
<dbReference type="Pfam" id="PF22600">
    <property type="entry name" value="MTPAP-like_central"/>
    <property type="match status" value="1"/>
</dbReference>
<feature type="region of interest" description="Disordered" evidence="11">
    <location>
        <begin position="228"/>
        <end position="384"/>
    </location>
</feature>
<feature type="region of interest" description="Disordered" evidence="11">
    <location>
        <begin position="1074"/>
        <end position="1110"/>
    </location>
</feature>
<keyword evidence="15" id="KW-1185">Reference proteome</keyword>
<dbReference type="InterPro" id="IPR043519">
    <property type="entry name" value="NT_sf"/>
</dbReference>
<comment type="similarity">
    <text evidence="4">Belongs to the DNA polymerase type-B-like family.</text>
</comment>
<feature type="region of interest" description="Disordered" evidence="11">
    <location>
        <begin position="1141"/>
        <end position="1168"/>
    </location>
</feature>
<protein>
    <recommendedName>
        <fullName evidence="5">polynucleotide adenylyltransferase</fullName>
        <ecNumber evidence="5">2.7.7.19</ecNumber>
    </recommendedName>
</protein>
<feature type="compositionally biased region" description="Basic residues" evidence="11">
    <location>
        <begin position="564"/>
        <end position="575"/>
    </location>
</feature>
<feature type="compositionally biased region" description="Low complexity" evidence="11">
    <location>
        <begin position="264"/>
        <end position="275"/>
    </location>
</feature>
<keyword evidence="9" id="KW-0460">Magnesium</keyword>
<keyword evidence="8" id="KW-0479">Metal-binding</keyword>
<dbReference type="InterPro" id="IPR002058">
    <property type="entry name" value="PAP_assoc"/>
</dbReference>
<feature type="compositionally biased region" description="Basic residues" evidence="11">
    <location>
        <begin position="250"/>
        <end position="263"/>
    </location>
</feature>
<feature type="region of interest" description="Disordered" evidence="11">
    <location>
        <begin position="738"/>
        <end position="802"/>
    </location>
</feature>
<evidence type="ECO:0000256" key="4">
    <source>
        <dbReference type="ARBA" id="ARBA00008593"/>
    </source>
</evidence>
<evidence type="ECO:0000313" key="14">
    <source>
        <dbReference type="EMBL" id="KAG0313011.1"/>
    </source>
</evidence>
<dbReference type="SUPFAM" id="SSF81301">
    <property type="entry name" value="Nucleotidyltransferase"/>
    <property type="match status" value="1"/>
</dbReference>
<feature type="compositionally biased region" description="Low complexity" evidence="11">
    <location>
        <begin position="328"/>
        <end position="368"/>
    </location>
</feature>
<gene>
    <name evidence="14" type="ORF">BGZ99_009148</name>
</gene>
<feature type="domain" description="PAP-associated" evidence="12">
    <location>
        <begin position="1450"/>
        <end position="1489"/>
    </location>
</feature>
<accession>A0A9P6R823</accession>
<evidence type="ECO:0000256" key="2">
    <source>
        <dbReference type="ARBA" id="ARBA00001946"/>
    </source>
</evidence>
<evidence type="ECO:0000256" key="9">
    <source>
        <dbReference type="ARBA" id="ARBA00022842"/>
    </source>
</evidence>
<dbReference type="OrthoDB" id="2274644at2759"/>
<feature type="compositionally biased region" description="Low complexity" evidence="11">
    <location>
        <begin position="1559"/>
        <end position="1574"/>
    </location>
</feature>
<evidence type="ECO:0000256" key="7">
    <source>
        <dbReference type="ARBA" id="ARBA00022679"/>
    </source>
</evidence>
<dbReference type="GO" id="GO:0010605">
    <property type="term" value="P:negative regulation of macromolecule metabolic process"/>
    <property type="evidence" value="ECO:0007669"/>
    <property type="project" value="UniProtKB-ARBA"/>
</dbReference>